<dbReference type="PANTHER" id="PTHR33542:SF3">
    <property type="entry name" value="SIROHYDROCHLORIN FERROCHELATASE, CHLOROPLASTIC"/>
    <property type="match status" value="1"/>
</dbReference>
<dbReference type="InterPro" id="IPR002762">
    <property type="entry name" value="CbiX-like"/>
</dbReference>
<organism evidence="3 4">
    <name type="scientific">Stappia sediminis</name>
    <dbReference type="NCBI Taxonomy" id="2692190"/>
    <lineage>
        <taxon>Bacteria</taxon>
        <taxon>Pseudomonadati</taxon>
        <taxon>Pseudomonadota</taxon>
        <taxon>Alphaproteobacteria</taxon>
        <taxon>Hyphomicrobiales</taxon>
        <taxon>Stappiaceae</taxon>
        <taxon>Stappia</taxon>
    </lineage>
</organism>
<evidence type="ECO:0008006" key="5">
    <source>
        <dbReference type="Google" id="ProtNLM"/>
    </source>
</evidence>
<dbReference type="GO" id="GO:0046872">
    <property type="term" value="F:metal ion binding"/>
    <property type="evidence" value="ECO:0007669"/>
    <property type="project" value="UniProtKB-KW"/>
</dbReference>
<evidence type="ECO:0000313" key="4">
    <source>
        <dbReference type="Proteomes" id="UP000433101"/>
    </source>
</evidence>
<dbReference type="InterPro" id="IPR050963">
    <property type="entry name" value="Sirohydro_Cobaltochel/CbiX"/>
</dbReference>
<gene>
    <name evidence="3" type="ORF">GR183_03400</name>
</gene>
<name>A0A7X3LRU6_9HYPH</name>
<dbReference type="Gene3D" id="3.40.50.1400">
    <property type="match status" value="2"/>
</dbReference>
<keyword evidence="2" id="KW-0456">Lyase</keyword>
<proteinExistence type="predicted"/>
<keyword evidence="1" id="KW-0479">Metal-binding</keyword>
<sequence length="255" mass="26946">MSGTRSPSPKAPAIRAVKRPVLLAVAHGAGARTGANDAFLAFSRELGEQLPDYEIKAAVLNGEPSLETVVASIGADRKVTVYPHFLSDGYYVSKALPRRLEKLGREDARILAPLGLMAGLPGLVARNMRRELSSAQLPPVIVIAHGSAMGKRPKLAAEGFADSLEREIGQTGIPCLFLEEAPFFEEALPMIGADFSLIRYFAANGGHSEEDVANALKARGHAGYLSEPVGLMPGVSELVAGEIAVACAARHRLTA</sequence>
<dbReference type="PANTHER" id="PTHR33542">
    <property type="entry name" value="SIROHYDROCHLORIN FERROCHELATASE, CHLOROPLASTIC"/>
    <property type="match status" value="1"/>
</dbReference>
<dbReference type="Pfam" id="PF01903">
    <property type="entry name" value="CbiX"/>
    <property type="match status" value="1"/>
</dbReference>
<evidence type="ECO:0000256" key="1">
    <source>
        <dbReference type="ARBA" id="ARBA00022723"/>
    </source>
</evidence>
<accession>A0A7X3LRU6</accession>
<reference evidence="3 4" key="1">
    <citation type="submission" date="2019-12" db="EMBL/GenBank/DDBJ databases">
        <authorList>
            <person name="Li M."/>
        </authorList>
    </citation>
    <scope>NUCLEOTIDE SEQUENCE [LARGE SCALE GENOMIC DNA]</scope>
    <source>
        <strain evidence="3 4">GBMRC 2046</strain>
    </source>
</reference>
<dbReference type="AlphaFoldDB" id="A0A7X3LRU6"/>
<dbReference type="EMBL" id="WUMV01000001">
    <property type="protein sequence ID" value="MXN63939.1"/>
    <property type="molecule type" value="Genomic_DNA"/>
</dbReference>
<evidence type="ECO:0000256" key="2">
    <source>
        <dbReference type="ARBA" id="ARBA00023239"/>
    </source>
</evidence>
<dbReference type="Proteomes" id="UP000433101">
    <property type="component" value="Unassembled WGS sequence"/>
</dbReference>
<keyword evidence="4" id="KW-1185">Reference proteome</keyword>
<dbReference type="SUPFAM" id="SSF53800">
    <property type="entry name" value="Chelatase"/>
    <property type="match status" value="2"/>
</dbReference>
<dbReference type="RefSeq" id="WP_160774154.1">
    <property type="nucleotide sequence ID" value="NZ_WUMV01000001.1"/>
</dbReference>
<evidence type="ECO:0000313" key="3">
    <source>
        <dbReference type="EMBL" id="MXN63939.1"/>
    </source>
</evidence>
<protein>
    <recommendedName>
        <fullName evidence="5">Sirohydrochlorin ferrochelatase</fullName>
    </recommendedName>
</protein>
<dbReference type="GO" id="GO:0016829">
    <property type="term" value="F:lyase activity"/>
    <property type="evidence" value="ECO:0007669"/>
    <property type="project" value="UniProtKB-KW"/>
</dbReference>
<comment type="caution">
    <text evidence="3">The sequence shown here is derived from an EMBL/GenBank/DDBJ whole genome shotgun (WGS) entry which is preliminary data.</text>
</comment>